<feature type="region of interest" description="Disordered" evidence="1">
    <location>
        <begin position="1"/>
        <end position="59"/>
    </location>
</feature>
<feature type="compositionally biased region" description="Basic and acidic residues" evidence="1">
    <location>
        <begin position="116"/>
        <end position="137"/>
    </location>
</feature>
<feature type="region of interest" description="Disordered" evidence="1">
    <location>
        <begin position="186"/>
        <end position="234"/>
    </location>
</feature>
<evidence type="ECO:0000313" key="3">
    <source>
        <dbReference type="Proteomes" id="UP000694388"/>
    </source>
</evidence>
<dbReference type="Proteomes" id="UP000694388">
    <property type="component" value="Unplaced"/>
</dbReference>
<evidence type="ECO:0000313" key="2">
    <source>
        <dbReference type="Ensembl" id="ENSEBUP00000007050.1"/>
    </source>
</evidence>
<feature type="compositionally biased region" description="Basic and acidic residues" evidence="1">
    <location>
        <begin position="509"/>
        <end position="518"/>
    </location>
</feature>
<feature type="region of interest" description="Disordered" evidence="1">
    <location>
        <begin position="509"/>
        <end position="534"/>
    </location>
</feature>
<dbReference type="AlphaFoldDB" id="A0A8C4NNK2"/>
<keyword evidence="3" id="KW-1185">Reference proteome</keyword>
<protein>
    <submittedName>
        <fullName evidence="2">Uncharacterized protein</fullName>
    </submittedName>
</protein>
<evidence type="ECO:0000256" key="1">
    <source>
        <dbReference type="SAM" id="MobiDB-lite"/>
    </source>
</evidence>
<feature type="region of interest" description="Disordered" evidence="1">
    <location>
        <begin position="116"/>
        <end position="139"/>
    </location>
</feature>
<reference evidence="2" key="1">
    <citation type="submission" date="2025-08" db="UniProtKB">
        <authorList>
            <consortium name="Ensembl"/>
        </authorList>
    </citation>
    <scope>IDENTIFICATION</scope>
</reference>
<name>A0A8C4NNK2_EPTBU</name>
<accession>A0A8C4NNK2</accession>
<sequence>MEAEQHSPANPGHSTSRVLKSLMGGMGIQGNDRYGNRSQPWKQHSKKRKEEFLNSSREEQRITKAQGWGLSRTQSELTLFDLRSDKSQKKLSNHTSPSLQNLGTFWNQNCCSGDSERDCTQASREHHSKDQTHKDQGRTLQIGGSFLNLSSDKGEQGLGHKGQKIWRKLSRLKSASIEKIGTMKDCEATDAGEQERQCNKEQKDHHFDDKEQSQDDRGWAPGIGGSVLSLPGCREDKSRSRKAMYFGSHGLWQPLSASNPNINLTWPTSANGNSTPPEKFVLGTRRTCDPAPKQVRDVYRPHEDYLKLTSRTYHRYPEKGESEMTQEVQQRTMKNALFRNSNTSWDKQPEWRNGVRSRIPEEQNWKTEENTDRETEQQRENKMATMITKFTQHQREEELSQKLGTVCAELAACQKAMATQADHFATERRAWQVEKLQVLTYQRELQREYRAERERSHKLKVMLQMLGASRAGTMSSKAHGKVTRWRIEKEIKNNRTRTRATFKLNNQLNRKEEREEGKGGNTVTCKSEGWIREG</sequence>
<dbReference type="Ensembl" id="ENSEBUT00000007519.1">
    <property type="protein sequence ID" value="ENSEBUP00000007050.1"/>
    <property type="gene ID" value="ENSEBUG00000004629.1"/>
</dbReference>
<feature type="compositionally biased region" description="Basic and acidic residues" evidence="1">
    <location>
        <begin position="186"/>
        <end position="218"/>
    </location>
</feature>
<feature type="compositionally biased region" description="Basic and acidic residues" evidence="1">
    <location>
        <begin position="48"/>
        <end position="59"/>
    </location>
</feature>
<organism evidence="2 3">
    <name type="scientific">Eptatretus burgeri</name>
    <name type="common">Inshore hagfish</name>
    <dbReference type="NCBI Taxonomy" id="7764"/>
    <lineage>
        <taxon>Eukaryota</taxon>
        <taxon>Metazoa</taxon>
        <taxon>Chordata</taxon>
        <taxon>Craniata</taxon>
        <taxon>Vertebrata</taxon>
        <taxon>Cyclostomata</taxon>
        <taxon>Myxini</taxon>
        <taxon>Myxiniformes</taxon>
        <taxon>Myxinidae</taxon>
        <taxon>Eptatretinae</taxon>
        <taxon>Eptatretus</taxon>
    </lineage>
</organism>
<reference evidence="2" key="2">
    <citation type="submission" date="2025-09" db="UniProtKB">
        <authorList>
            <consortium name="Ensembl"/>
        </authorList>
    </citation>
    <scope>IDENTIFICATION</scope>
</reference>
<proteinExistence type="predicted"/>